<dbReference type="EMBL" id="LXQA010759706">
    <property type="protein sequence ID" value="MCI69613.1"/>
    <property type="molecule type" value="Genomic_DNA"/>
</dbReference>
<sequence length="67" mass="7543">MKRLSIHVTEMSGRIEIETLASGSVTTQLVCRNCPVTVLESLILGPEIVQETTEKIRMIREKMRASQ</sequence>
<dbReference type="Proteomes" id="UP000265520">
    <property type="component" value="Unassembled WGS sequence"/>
</dbReference>
<feature type="non-terminal residue" evidence="1">
    <location>
        <position position="67"/>
    </location>
</feature>
<protein>
    <submittedName>
        <fullName evidence="1">Uncharacterized protein</fullName>
    </submittedName>
</protein>
<evidence type="ECO:0000313" key="1">
    <source>
        <dbReference type="EMBL" id="MCI69613.1"/>
    </source>
</evidence>
<evidence type="ECO:0000313" key="2">
    <source>
        <dbReference type="Proteomes" id="UP000265520"/>
    </source>
</evidence>
<keyword evidence="2" id="KW-1185">Reference proteome</keyword>
<proteinExistence type="predicted"/>
<accession>A0A392U811</accession>
<comment type="caution">
    <text evidence="1">The sequence shown here is derived from an EMBL/GenBank/DDBJ whole genome shotgun (WGS) entry which is preliminary data.</text>
</comment>
<reference evidence="1 2" key="1">
    <citation type="journal article" date="2018" name="Front. Plant Sci.">
        <title>Red Clover (Trifolium pratense) and Zigzag Clover (T. medium) - A Picture of Genomic Similarities and Differences.</title>
        <authorList>
            <person name="Dluhosova J."/>
            <person name="Istvanek J."/>
            <person name="Nedelnik J."/>
            <person name="Repkova J."/>
        </authorList>
    </citation>
    <scope>NUCLEOTIDE SEQUENCE [LARGE SCALE GENOMIC DNA]</scope>
    <source>
        <strain evidence="2">cv. 10/8</strain>
        <tissue evidence="1">Leaf</tissue>
    </source>
</reference>
<organism evidence="1 2">
    <name type="scientific">Trifolium medium</name>
    <dbReference type="NCBI Taxonomy" id="97028"/>
    <lineage>
        <taxon>Eukaryota</taxon>
        <taxon>Viridiplantae</taxon>
        <taxon>Streptophyta</taxon>
        <taxon>Embryophyta</taxon>
        <taxon>Tracheophyta</taxon>
        <taxon>Spermatophyta</taxon>
        <taxon>Magnoliopsida</taxon>
        <taxon>eudicotyledons</taxon>
        <taxon>Gunneridae</taxon>
        <taxon>Pentapetalae</taxon>
        <taxon>rosids</taxon>
        <taxon>fabids</taxon>
        <taxon>Fabales</taxon>
        <taxon>Fabaceae</taxon>
        <taxon>Papilionoideae</taxon>
        <taxon>50 kb inversion clade</taxon>
        <taxon>NPAAA clade</taxon>
        <taxon>Hologalegina</taxon>
        <taxon>IRL clade</taxon>
        <taxon>Trifolieae</taxon>
        <taxon>Trifolium</taxon>
    </lineage>
</organism>
<name>A0A392U811_9FABA</name>
<dbReference type="AlphaFoldDB" id="A0A392U811"/>